<sequence length="322" mass="35723">MGDVITRTEHVPSCDELKHDCSSENTYVRDASLNSTGAVFDSILKDGVIKIQIPSGDTYWAHKTALERHSEYFSCLSSSKLVESQTGTVELDDPEVDIPDAVGAFLEYCYVGDYSEKDSIPKNFQLHAQVYVFAERTRCQRLKAMALRKATSICQKPFPTSSGDADKLLEIFDQVITLVYNHTSDRSAAVVFGIENLKPVPSAPGPNPRMGEMIPSSLFGQVQWQHATVTASSTKESVPKVPKSSAGDDIVRDGFRMLLAAYSATHLEKFRASPSFMRLHRSLPDFSSDLILFVRPGGDISTDENGILRIKFRMVEFPLEET</sequence>
<evidence type="ECO:0000313" key="3">
    <source>
        <dbReference type="Proteomes" id="UP000008784"/>
    </source>
</evidence>
<dbReference type="InterPro" id="IPR011333">
    <property type="entry name" value="SKP1/BTB/POZ_sf"/>
</dbReference>
<dbReference type="HOGENOM" id="CLU_069837_0_0_1"/>
<accession>G1X3T2</accession>
<organism evidence="2 3">
    <name type="scientific">Arthrobotrys oligospora (strain ATCC 24927 / CBS 115.81 / DSM 1491)</name>
    <name type="common">Nematode-trapping fungus</name>
    <name type="synonym">Didymozoophaga oligospora</name>
    <dbReference type="NCBI Taxonomy" id="756982"/>
    <lineage>
        <taxon>Eukaryota</taxon>
        <taxon>Fungi</taxon>
        <taxon>Dikarya</taxon>
        <taxon>Ascomycota</taxon>
        <taxon>Pezizomycotina</taxon>
        <taxon>Orbiliomycetes</taxon>
        <taxon>Orbiliales</taxon>
        <taxon>Orbiliaceae</taxon>
        <taxon>Orbilia</taxon>
        <taxon>Orbilia oligospora</taxon>
    </lineage>
</organism>
<dbReference type="SUPFAM" id="SSF54695">
    <property type="entry name" value="POZ domain"/>
    <property type="match status" value="1"/>
</dbReference>
<dbReference type="PROSITE" id="PS50097">
    <property type="entry name" value="BTB"/>
    <property type="match status" value="1"/>
</dbReference>
<name>G1X3T2_ARTOA</name>
<dbReference type="InterPro" id="IPR000210">
    <property type="entry name" value="BTB/POZ_dom"/>
</dbReference>
<dbReference type="EMBL" id="ADOT01000058">
    <property type="protein sequence ID" value="EGX52213.1"/>
    <property type="molecule type" value="Genomic_DNA"/>
</dbReference>
<dbReference type="OrthoDB" id="6359816at2759"/>
<proteinExistence type="predicted"/>
<dbReference type="AlphaFoldDB" id="G1X3T2"/>
<evidence type="ECO:0000313" key="2">
    <source>
        <dbReference type="EMBL" id="EGX52213.1"/>
    </source>
</evidence>
<gene>
    <name evidence="2" type="ORF">AOL_s00043g356</name>
</gene>
<dbReference type="Proteomes" id="UP000008784">
    <property type="component" value="Unassembled WGS sequence"/>
</dbReference>
<comment type="caution">
    <text evidence="2">The sequence shown here is derived from an EMBL/GenBank/DDBJ whole genome shotgun (WGS) entry which is preliminary data.</text>
</comment>
<reference evidence="2 3" key="1">
    <citation type="journal article" date="2011" name="PLoS Pathog.">
        <title>Genomic and proteomic analyses of the fungus Arthrobotrys oligospora provide insights into nematode-trap formation.</title>
        <authorList>
            <person name="Yang J."/>
            <person name="Wang L."/>
            <person name="Ji X."/>
            <person name="Feng Y."/>
            <person name="Li X."/>
            <person name="Zou C."/>
            <person name="Xu J."/>
            <person name="Ren Y."/>
            <person name="Mi Q."/>
            <person name="Wu J."/>
            <person name="Liu S."/>
            <person name="Liu Y."/>
            <person name="Huang X."/>
            <person name="Wang H."/>
            <person name="Niu X."/>
            <person name="Li J."/>
            <person name="Liang L."/>
            <person name="Luo Y."/>
            <person name="Ji K."/>
            <person name="Zhou W."/>
            <person name="Yu Z."/>
            <person name="Li G."/>
            <person name="Liu Y."/>
            <person name="Li L."/>
            <person name="Qiao M."/>
            <person name="Feng L."/>
            <person name="Zhang K.-Q."/>
        </authorList>
    </citation>
    <scope>NUCLEOTIDE SEQUENCE [LARGE SCALE GENOMIC DNA]</scope>
    <source>
        <strain evidence="3">ATCC 24927 / CBS 115.81 / DSM 1491</strain>
    </source>
</reference>
<dbReference type="RefSeq" id="XP_011119144.1">
    <property type="nucleotide sequence ID" value="XM_011120842.1"/>
</dbReference>
<dbReference type="InParanoid" id="G1X3T2"/>
<feature type="domain" description="BTB" evidence="1">
    <location>
        <begin position="45"/>
        <end position="118"/>
    </location>
</feature>
<dbReference type="GeneID" id="22890059"/>
<dbReference type="CDD" id="cd18186">
    <property type="entry name" value="BTB_POZ_ZBTB_KLHL-like"/>
    <property type="match status" value="1"/>
</dbReference>
<dbReference type="Gene3D" id="3.30.710.10">
    <property type="entry name" value="Potassium Channel Kv1.1, Chain A"/>
    <property type="match status" value="1"/>
</dbReference>
<dbReference type="PANTHER" id="PTHR47843">
    <property type="entry name" value="BTB DOMAIN-CONTAINING PROTEIN-RELATED"/>
    <property type="match status" value="1"/>
</dbReference>
<protein>
    <recommendedName>
        <fullName evidence="1">BTB domain-containing protein</fullName>
    </recommendedName>
</protein>
<dbReference type="STRING" id="756982.G1X3T2"/>
<evidence type="ECO:0000259" key="1">
    <source>
        <dbReference type="PROSITE" id="PS50097"/>
    </source>
</evidence>
<keyword evidence="3" id="KW-1185">Reference proteome</keyword>
<dbReference type="Pfam" id="PF00651">
    <property type="entry name" value="BTB"/>
    <property type="match status" value="1"/>
</dbReference>
<dbReference type="PANTHER" id="PTHR47843:SF2">
    <property type="entry name" value="BTB DOMAIN-CONTAINING PROTEIN"/>
    <property type="match status" value="1"/>
</dbReference>